<dbReference type="EMBL" id="CP047591">
    <property type="protein sequence ID" value="QHI72251.1"/>
    <property type="molecule type" value="Genomic_DNA"/>
</dbReference>
<dbReference type="AlphaFoldDB" id="A0A6P1MEJ8"/>
<dbReference type="KEGG" id="amic:Ami3637_07400"/>
<feature type="transmembrane region" description="Helical" evidence="1">
    <location>
        <begin position="128"/>
        <end position="152"/>
    </location>
</feature>
<dbReference type="Proteomes" id="UP000463883">
    <property type="component" value="Chromosome"/>
</dbReference>
<feature type="transmembrane region" description="Helical" evidence="1">
    <location>
        <begin position="21"/>
        <end position="41"/>
    </location>
</feature>
<gene>
    <name evidence="2" type="ORF">Ami3637_07400</name>
</gene>
<dbReference type="InterPro" id="IPR022294">
    <property type="entry name" value="ABC-transptr_permeasesu"/>
</dbReference>
<reference evidence="2 3" key="1">
    <citation type="submission" date="2020-01" db="EMBL/GenBank/DDBJ databases">
        <title>Genomic analysis of Aminipila sp. CBA3637.</title>
        <authorList>
            <person name="Kim Y.B."/>
            <person name="Roh S.W."/>
        </authorList>
    </citation>
    <scope>NUCLEOTIDE SEQUENCE [LARGE SCALE GENOMIC DNA]</scope>
    <source>
        <strain evidence="2 3">CBA3637</strain>
    </source>
</reference>
<dbReference type="NCBIfam" id="TIGR03733">
    <property type="entry name" value="lanti_perm_MutG"/>
    <property type="match status" value="1"/>
</dbReference>
<proteinExistence type="predicted"/>
<feature type="transmembrane region" description="Helical" evidence="1">
    <location>
        <begin position="164"/>
        <end position="183"/>
    </location>
</feature>
<evidence type="ECO:0000313" key="3">
    <source>
        <dbReference type="Proteomes" id="UP000463883"/>
    </source>
</evidence>
<name>A0A6P1MEJ8_9FIRM</name>
<sequence>MNNFTHCIQSSFYKVLHSRILWLHIIVPVLGISVFGGYFSYSPWGENDKIFGFIQAVIVAFPLMIAIAVSMLDEQEANAGNYHGILAAPYSKIISHIGNFIAISVLGLCASIFTVFGFGIIFHLMGYTAYPITLFLKLSLLVFALNFGVYIIQYMISFAFGKGISLGFGIMGTLLSCLLYYGLADGFWQYIPFGWGIRISAYYLFKVTNPQAFNTVMLDYRAGSLTMIIMTVVFMVCFVIWSKNWQGQRYKSE</sequence>
<keyword evidence="1" id="KW-1133">Transmembrane helix</keyword>
<keyword evidence="1" id="KW-0812">Transmembrane</keyword>
<evidence type="ECO:0000256" key="1">
    <source>
        <dbReference type="SAM" id="Phobius"/>
    </source>
</evidence>
<dbReference type="CDD" id="cd21808">
    <property type="entry name" value="ABC-2_lan_permease_MutG"/>
    <property type="match status" value="1"/>
</dbReference>
<keyword evidence="1" id="KW-0472">Membrane</keyword>
<dbReference type="RefSeq" id="WP_162362020.1">
    <property type="nucleotide sequence ID" value="NZ_CP047591.1"/>
</dbReference>
<feature type="transmembrane region" description="Helical" evidence="1">
    <location>
        <begin position="222"/>
        <end position="241"/>
    </location>
</feature>
<feature type="transmembrane region" description="Helical" evidence="1">
    <location>
        <begin position="53"/>
        <end position="72"/>
    </location>
</feature>
<protein>
    <submittedName>
        <fullName evidence="2">Lantibiotic immunity ABC transporter MutG family permease subunit</fullName>
    </submittedName>
</protein>
<organism evidence="2 3">
    <name type="scientific">Aminipila terrae</name>
    <dbReference type="NCBI Taxonomy" id="2697030"/>
    <lineage>
        <taxon>Bacteria</taxon>
        <taxon>Bacillati</taxon>
        <taxon>Bacillota</taxon>
        <taxon>Clostridia</taxon>
        <taxon>Peptostreptococcales</taxon>
        <taxon>Anaerovoracaceae</taxon>
        <taxon>Aminipila</taxon>
    </lineage>
</organism>
<keyword evidence="3" id="KW-1185">Reference proteome</keyword>
<evidence type="ECO:0000313" key="2">
    <source>
        <dbReference type="EMBL" id="QHI72251.1"/>
    </source>
</evidence>
<feature type="transmembrane region" description="Helical" evidence="1">
    <location>
        <begin position="93"/>
        <end position="122"/>
    </location>
</feature>
<accession>A0A6P1MEJ8</accession>